<evidence type="ECO:0000313" key="1">
    <source>
        <dbReference type="EMBL" id="ERE07199.1"/>
    </source>
</evidence>
<name>A0ABN0N7Y5_9NEIS</name>
<dbReference type="RefSeq" id="WP_021476719.1">
    <property type="nucleotide sequence ID" value="NZ_AVPH01000212.1"/>
</dbReference>
<evidence type="ECO:0000313" key="2">
    <source>
        <dbReference type="Proteomes" id="UP000016426"/>
    </source>
</evidence>
<gene>
    <name evidence="1" type="ORF">O166_06445</name>
</gene>
<protein>
    <submittedName>
        <fullName evidence="1">Uncharacterized protein</fullName>
    </submittedName>
</protein>
<proteinExistence type="predicted"/>
<organism evidence="1 2">
    <name type="scientific">Pseudogulbenkiania ferrooxidans EGD-HP2</name>
    <dbReference type="NCBI Taxonomy" id="1388764"/>
    <lineage>
        <taxon>Bacteria</taxon>
        <taxon>Pseudomonadati</taxon>
        <taxon>Pseudomonadota</taxon>
        <taxon>Betaproteobacteria</taxon>
        <taxon>Neisseriales</taxon>
        <taxon>Chromobacteriaceae</taxon>
        <taxon>Pseudogulbenkiania</taxon>
    </lineage>
</organism>
<dbReference type="Proteomes" id="UP000016426">
    <property type="component" value="Unassembled WGS sequence"/>
</dbReference>
<comment type="caution">
    <text evidence="1">The sequence shown here is derived from an EMBL/GenBank/DDBJ whole genome shotgun (WGS) entry which is preliminary data.</text>
</comment>
<dbReference type="EMBL" id="AVPH01000212">
    <property type="protein sequence ID" value="ERE07199.1"/>
    <property type="molecule type" value="Genomic_DNA"/>
</dbReference>
<sequence length="41" mass="4715">MSIAIFNLTDSLARHLRHNGWVIKSPRFIHGQPVFTAIRRG</sequence>
<accession>A0ABN0N7Y5</accession>
<keyword evidence="2" id="KW-1185">Reference proteome</keyword>
<reference evidence="1 2" key="1">
    <citation type="journal article" date="2013" name="Genome Announc.">
        <title>Genome Sequence of the Pigment-Producing Bacterium Pseudogulbenkiania ferrooxidans, Isolated from Loktak Lake.</title>
        <authorList>
            <person name="Puranik S."/>
            <person name="Talkal R."/>
            <person name="Qureshi A."/>
            <person name="Khardenavis A."/>
            <person name="Kapley A."/>
            <person name="Purohit H.J."/>
        </authorList>
    </citation>
    <scope>NUCLEOTIDE SEQUENCE [LARGE SCALE GENOMIC DNA]</scope>
    <source>
        <strain evidence="1 2">EGD-HP2</strain>
    </source>
</reference>